<dbReference type="EMBL" id="AFBI03000004">
    <property type="protein sequence ID" value="EJW01723.1"/>
    <property type="molecule type" value="Genomic_DNA"/>
</dbReference>
<reference evidence="1 2" key="1">
    <citation type="submission" date="2011-08" db="EMBL/GenBank/DDBJ databases">
        <authorList>
            <person name="Liu Z.J."/>
            <person name="Shi F.L."/>
            <person name="Lu J.Q."/>
            <person name="Li M."/>
            <person name="Wang Z.L."/>
        </authorList>
    </citation>
    <scope>NUCLEOTIDE SEQUENCE [LARGE SCALE GENOMIC DNA]</scope>
    <source>
        <strain evidence="1 2">USNM 41457</strain>
    </source>
</reference>
<keyword evidence="2" id="KW-1185">Reference proteome</keyword>
<gene>
    <name evidence="1" type="ORF">EDEG_00389</name>
</gene>
<dbReference type="AlphaFoldDB" id="J8ZPV3"/>
<evidence type="ECO:0000313" key="2">
    <source>
        <dbReference type="Proteomes" id="UP000003163"/>
    </source>
</evidence>
<name>J8ZPV3_EDHAE</name>
<sequence length="149" mass="17455">MQKPKNSNYIMNNKDILDEERHDDLKSTKNTCIKEKYCNNNFNKNIAKNDKNTQSTNNEFSIDCLNSKEPNSDMRLHEKSIYKMKNNSFYHNTAKGRENINFPIENKNSLFSTKSVKSRKLVVINLLSDSIPSETSLTKNYEYFLNKKV</sequence>
<dbReference type="Proteomes" id="UP000003163">
    <property type="component" value="Unassembled WGS sequence"/>
</dbReference>
<comment type="caution">
    <text evidence="1">The sequence shown here is derived from an EMBL/GenBank/DDBJ whole genome shotgun (WGS) entry which is preliminary data.</text>
</comment>
<accession>J8ZPV3</accession>
<proteinExistence type="predicted"/>
<protein>
    <submittedName>
        <fullName evidence="1">Uncharacterized protein</fullName>
    </submittedName>
</protein>
<dbReference type="InParanoid" id="J8ZPV3"/>
<dbReference type="VEuPathDB" id="MicrosporidiaDB:EDEG_00389"/>
<organism evidence="1 2">
    <name type="scientific">Edhazardia aedis (strain USNM 41457)</name>
    <name type="common">Microsporidian parasite</name>
    <dbReference type="NCBI Taxonomy" id="1003232"/>
    <lineage>
        <taxon>Eukaryota</taxon>
        <taxon>Fungi</taxon>
        <taxon>Fungi incertae sedis</taxon>
        <taxon>Microsporidia</taxon>
        <taxon>Edhazardia</taxon>
    </lineage>
</organism>
<reference evidence="2" key="2">
    <citation type="submission" date="2015-07" db="EMBL/GenBank/DDBJ databases">
        <title>Contrasting host-pathogen interactions and genome evolution in two generalist and specialist microsporidian pathogens of mosquitoes.</title>
        <authorList>
            <consortium name="The Broad Institute Genomics Platform"/>
            <consortium name="The Broad Institute Genome Sequencing Center for Infectious Disease"/>
            <person name="Cuomo C.A."/>
            <person name="Sanscrainte N.D."/>
            <person name="Goldberg J.M."/>
            <person name="Heiman D."/>
            <person name="Young S."/>
            <person name="Zeng Q."/>
            <person name="Becnel J.J."/>
            <person name="Birren B.W."/>
        </authorList>
    </citation>
    <scope>NUCLEOTIDE SEQUENCE [LARGE SCALE GENOMIC DNA]</scope>
    <source>
        <strain evidence="2">USNM 41457</strain>
    </source>
</reference>
<dbReference type="HOGENOM" id="CLU_1749610_0_0_1"/>
<evidence type="ECO:0000313" key="1">
    <source>
        <dbReference type="EMBL" id="EJW01723.1"/>
    </source>
</evidence>